<sequence length="37" mass="4238">MFAAFRISHVILLFKLSIQEAMSVDTPRFFSFISVTS</sequence>
<evidence type="ECO:0000313" key="2">
    <source>
        <dbReference type="Proteomes" id="UP000095392"/>
    </source>
</evidence>
<protein>
    <submittedName>
        <fullName evidence="1">Uncharacterized protein</fullName>
    </submittedName>
</protein>
<evidence type="ECO:0000313" key="1">
    <source>
        <dbReference type="EMBL" id="OES38431.1"/>
    </source>
</evidence>
<accession>A0AB36G157</accession>
<dbReference type="EMBL" id="MIPY01000001">
    <property type="protein sequence ID" value="OES38431.1"/>
    <property type="molecule type" value="Genomic_DNA"/>
</dbReference>
<dbReference type="Proteomes" id="UP000095392">
    <property type="component" value="Unassembled WGS sequence"/>
</dbReference>
<proteinExistence type="predicted"/>
<organism evidence="1 2">
    <name type="scientific">Alteromonas macleodii</name>
    <name type="common">Pseudoalteromonas macleodii</name>
    <dbReference type="NCBI Taxonomy" id="28108"/>
    <lineage>
        <taxon>Bacteria</taxon>
        <taxon>Pseudomonadati</taxon>
        <taxon>Pseudomonadota</taxon>
        <taxon>Gammaproteobacteria</taxon>
        <taxon>Alteromonadales</taxon>
        <taxon>Alteromonadaceae</taxon>
        <taxon>Alteromonas/Salinimonas group</taxon>
        <taxon>Alteromonas</taxon>
    </lineage>
</organism>
<comment type="caution">
    <text evidence="1">The sequence shown here is derived from an EMBL/GenBank/DDBJ whole genome shotgun (WGS) entry which is preliminary data.</text>
</comment>
<gene>
    <name evidence="1" type="ORF">BFV95_0003</name>
</gene>
<dbReference type="AlphaFoldDB" id="A0AB36G157"/>
<name>A0AB36G157_ALTMA</name>
<reference evidence="1 2" key="1">
    <citation type="submission" date="2016-09" db="EMBL/GenBank/DDBJ databases">
        <title>Draft Genome Sequence of four Alteromonas macleodii strains isolated from copper coupons and grown long-term at elevated copper levels.</title>
        <authorList>
            <person name="Cusick K."/>
            <person name="Dale J."/>
            <person name="Little B."/>
            <person name="Biffinger J."/>
        </authorList>
    </citation>
    <scope>NUCLEOTIDE SEQUENCE [LARGE SCALE GENOMIC DNA]</scope>
    <source>
        <strain evidence="1 2">KCP01</strain>
    </source>
</reference>
<keyword evidence="2" id="KW-1185">Reference proteome</keyword>